<proteinExistence type="inferred from homology"/>
<evidence type="ECO:0000256" key="3">
    <source>
        <dbReference type="ARBA" id="ARBA00022723"/>
    </source>
</evidence>
<feature type="domain" description="Alcohol dehydrogenase-like C-terminal" evidence="6">
    <location>
        <begin position="157"/>
        <end position="284"/>
    </location>
</feature>
<dbReference type="AlphaFoldDB" id="A0AAN6E2L5"/>
<dbReference type="Gene3D" id="3.90.180.10">
    <property type="entry name" value="Medium-chain alcohol dehydrogenases, catalytic domain"/>
    <property type="match status" value="2"/>
</dbReference>
<dbReference type="InterPro" id="IPR013154">
    <property type="entry name" value="ADH-like_N"/>
</dbReference>
<dbReference type="InterPro" id="IPR011032">
    <property type="entry name" value="GroES-like_sf"/>
</dbReference>
<organism evidence="8 9">
    <name type="scientific">Exophiala viscosa</name>
    <dbReference type="NCBI Taxonomy" id="2486360"/>
    <lineage>
        <taxon>Eukaryota</taxon>
        <taxon>Fungi</taxon>
        <taxon>Dikarya</taxon>
        <taxon>Ascomycota</taxon>
        <taxon>Pezizomycotina</taxon>
        <taxon>Eurotiomycetes</taxon>
        <taxon>Chaetothyriomycetidae</taxon>
        <taxon>Chaetothyriales</taxon>
        <taxon>Herpotrichiellaceae</taxon>
        <taxon>Exophiala</taxon>
    </lineage>
</organism>
<name>A0AAN6E2L5_9EURO</name>
<keyword evidence="5" id="KW-0560">Oxidoreductase</keyword>
<dbReference type="SUPFAM" id="SSF50129">
    <property type="entry name" value="GroES-like"/>
    <property type="match status" value="1"/>
</dbReference>
<evidence type="ECO:0000313" key="9">
    <source>
        <dbReference type="Proteomes" id="UP001203852"/>
    </source>
</evidence>
<dbReference type="Pfam" id="PF08240">
    <property type="entry name" value="ADH_N"/>
    <property type="match status" value="1"/>
</dbReference>
<dbReference type="Gene3D" id="3.40.50.720">
    <property type="entry name" value="NAD(P)-binding Rossmann-like Domain"/>
    <property type="match status" value="1"/>
</dbReference>
<keyword evidence="4" id="KW-0862">Zinc</keyword>
<dbReference type="SUPFAM" id="SSF51735">
    <property type="entry name" value="NAD(P)-binding Rossmann-fold domains"/>
    <property type="match status" value="1"/>
</dbReference>
<evidence type="ECO:0000259" key="6">
    <source>
        <dbReference type="Pfam" id="PF00107"/>
    </source>
</evidence>
<dbReference type="PANTHER" id="PTHR43161">
    <property type="entry name" value="SORBITOL DEHYDROGENASE"/>
    <property type="match status" value="1"/>
</dbReference>
<dbReference type="Pfam" id="PF00107">
    <property type="entry name" value="ADH_zinc_N"/>
    <property type="match status" value="1"/>
</dbReference>
<dbReference type="Proteomes" id="UP001203852">
    <property type="component" value="Unassembled WGS sequence"/>
</dbReference>
<accession>A0AAN6E2L5</accession>
<dbReference type="InterPro" id="IPR036291">
    <property type="entry name" value="NAD(P)-bd_dom_sf"/>
</dbReference>
<feature type="domain" description="Alcohol dehydrogenase-like N-terminal" evidence="7">
    <location>
        <begin position="24"/>
        <end position="116"/>
    </location>
</feature>
<keyword evidence="3" id="KW-0479">Metal-binding</keyword>
<evidence type="ECO:0000259" key="7">
    <source>
        <dbReference type="Pfam" id="PF08240"/>
    </source>
</evidence>
<evidence type="ECO:0000256" key="5">
    <source>
        <dbReference type="ARBA" id="ARBA00023002"/>
    </source>
</evidence>
<keyword evidence="9" id="KW-1185">Reference proteome</keyword>
<dbReference type="GO" id="GO:0046872">
    <property type="term" value="F:metal ion binding"/>
    <property type="evidence" value="ECO:0007669"/>
    <property type="project" value="UniProtKB-KW"/>
</dbReference>
<sequence length="333" mass="36193">MRAARFYDEGDIRVEQIAEPTAQSDQVLVEVEWSGICGSDLHEFVADTPHALTGDVLPCVMGHEFCGRIQSCPEDSGLQKGIDHCCQKLGFLGVSGRGGGFSELVAVDRRMLHVLPNNVPLSAAALIEPVATAHHAVKATRIADWADKNVLIIGGGPVGVTILLALRAQGVKRIIVSEPTLARRELLSGLADLVINPFEEDVPKVCQDHTGGVGPDVVYDCAGIPQSIETAFKAFRVGGTHVNIAIWEKPMAVPMWDFLSKDITILSAMAYNDQDFSEVVQMLAEGKFHGYEKLVSTRISLEDLVEKGFKELVHNKDAHLKILVTPKQDTLRA</sequence>
<evidence type="ECO:0000313" key="8">
    <source>
        <dbReference type="EMBL" id="KAI1615919.1"/>
    </source>
</evidence>
<reference evidence="8" key="1">
    <citation type="journal article" date="2022" name="bioRxiv">
        <title>Deciphering the potential niche of two novel black yeast fungi from a biological soil crust based on their genomes, phenotypes, and melanin regulation.</title>
        <authorList>
            <consortium name="DOE Joint Genome Institute"/>
            <person name="Carr E.C."/>
            <person name="Barton Q."/>
            <person name="Grambo S."/>
            <person name="Sullivan M."/>
            <person name="Renfro C.M."/>
            <person name="Kuo A."/>
            <person name="Pangilinan J."/>
            <person name="Lipzen A."/>
            <person name="Keymanesh K."/>
            <person name="Savage E."/>
            <person name="Barry K."/>
            <person name="Grigoriev I.V."/>
            <person name="Riekhof W.R."/>
            <person name="Harris S.S."/>
        </authorList>
    </citation>
    <scope>NUCLEOTIDE SEQUENCE</scope>
    <source>
        <strain evidence="8">JF 03-4F</strain>
    </source>
</reference>
<evidence type="ECO:0000256" key="2">
    <source>
        <dbReference type="ARBA" id="ARBA00008072"/>
    </source>
</evidence>
<dbReference type="PANTHER" id="PTHR43161:SF23">
    <property type="entry name" value="(R,R)-BUTANEDIOL DEHYDROGENASE-RELATED"/>
    <property type="match status" value="1"/>
</dbReference>
<comment type="similarity">
    <text evidence="2">Belongs to the zinc-containing alcohol dehydrogenase family.</text>
</comment>
<dbReference type="CDD" id="cd08233">
    <property type="entry name" value="butanediol_DH_like"/>
    <property type="match status" value="1"/>
</dbReference>
<dbReference type="EMBL" id="MU404351">
    <property type="protein sequence ID" value="KAI1615919.1"/>
    <property type="molecule type" value="Genomic_DNA"/>
</dbReference>
<comment type="caution">
    <text evidence="8">The sequence shown here is derived from an EMBL/GenBank/DDBJ whole genome shotgun (WGS) entry which is preliminary data.</text>
</comment>
<comment type="cofactor">
    <cofactor evidence="1">
        <name>Zn(2+)</name>
        <dbReference type="ChEBI" id="CHEBI:29105"/>
    </cofactor>
</comment>
<dbReference type="GO" id="GO:0016491">
    <property type="term" value="F:oxidoreductase activity"/>
    <property type="evidence" value="ECO:0007669"/>
    <property type="project" value="UniProtKB-KW"/>
</dbReference>
<evidence type="ECO:0000256" key="1">
    <source>
        <dbReference type="ARBA" id="ARBA00001947"/>
    </source>
</evidence>
<protein>
    <submittedName>
        <fullName evidence="8">Chaperonin 10-like protein</fullName>
    </submittedName>
</protein>
<dbReference type="InterPro" id="IPR013149">
    <property type="entry name" value="ADH-like_C"/>
</dbReference>
<gene>
    <name evidence="8" type="ORF">EDD36DRAFT_483661</name>
</gene>
<evidence type="ECO:0000256" key="4">
    <source>
        <dbReference type="ARBA" id="ARBA00022833"/>
    </source>
</evidence>